<dbReference type="Pfam" id="PF00586">
    <property type="entry name" value="AIRS"/>
    <property type="match status" value="1"/>
</dbReference>
<dbReference type="Gene3D" id="3.90.650.10">
    <property type="entry name" value="PurM-like C-terminal domain"/>
    <property type="match status" value="1"/>
</dbReference>
<dbReference type="InterPro" id="IPR036921">
    <property type="entry name" value="PurM-like_N_sf"/>
</dbReference>
<dbReference type="PIRSF" id="PIRSF005644">
    <property type="entry name" value="Hdrgns_mtr_HypE"/>
    <property type="match status" value="1"/>
</dbReference>
<dbReference type="SUPFAM" id="SSF55326">
    <property type="entry name" value="PurM N-terminal domain-like"/>
    <property type="match status" value="1"/>
</dbReference>
<dbReference type="CDD" id="cd06061">
    <property type="entry name" value="PurM-like1"/>
    <property type="match status" value="1"/>
</dbReference>
<dbReference type="OrthoDB" id="153904at2"/>
<protein>
    <submittedName>
        <fullName evidence="4">Uncharacterized protein</fullName>
    </submittedName>
</protein>
<dbReference type="SUPFAM" id="SSF56042">
    <property type="entry name" value="PurM C-terminal domain-like"/>
    <property type="match status" value="1"/>
</dbReference>
<dbReference type="PANTHER" id="PTHR30303:SF4">
    <property type="entry name" value="HYDROGENASE EXPRESSION_FORMATION PROTEIN HYPE"/>
    <property type="match status" value="1"/>
</dbReference>
<dbReference type="PANTHER" id="PTHR30303">
    <property type="entry name" value="HYDROGENASE ISOENZYMES FORMATION PROTEIN HYPE"/>
    <property type="match status" value="1"/>
</dbReference>
<dbReference type="GO" id="GO:0051604">
    <property type="term" value="P:protein maturation"/>
    <property type="evidence" value="ECO:0007669"/>
    <property type="project" value="TreeGrafter"/>
</dbReference>
<organism evidence="4 5">
    <name type="scientific">Christensenella minuta</name>
    <dbReference type="NCBI Taxonomy" id="626937"/>
    <lineage>
        <taxon>Bacteria</taxon>
        <taxon>Bacillati</taxon>
        <taxon>Bacillota</taxon>
        <taxon>Clostridia</taxon>
        <taxon>Christensenellales</taxon>
        <taxon>Christensenellaceae</taxon>
        <taxon>Christensenella</taxon>
    </lineage>
</organism>
<evidence type="ECO:0000259" key="3">
    <source>
        <dbReference type="Pfam" id="PF02769"/>
    </source>
</evidence>
<accession>A0A136Q2Q1</accession>
<dbReference type="Pfam" id="PF02769">
    <property type="entry name" value="AIRS_C"/>
    <property type="match status" value="1"/>
</dbReference>
<dbReference type="AlphaFoldDB" id="A0A136Q2Q1"/>
<sequence length="326" mass="34000">MRQGKLTNAKLRELVIDKIEPQNEETVVGAGVGEDCCAVITGDLCVVSTDPITAGGKQTGVLAIHINANDIAAAGAAPIAALVTLLIPPSAGEAQVRKLMNELVQTARSLGIDIIGGHTEVTDSVTRTVVSVTMIGKPVVKGKMFKTSDVQPGDDIIMTKYAGLEGTAIIASDFSGELSLTEQERKELARIKESLSVVKDGRIAAETDGIHAMHDITEGGVLGAVCEMCEASGTGARIDLSAVPVLPLTSRVCTKYGLDVYGLISSGSMMIAARNGNRIVEAMRANGIPATVIGKAGGQGVYDLSSGQKRAITPYPADELYKVLER</sequence>
<dbReference type="PATRIC" id="fig|626937.4.peg.2176"/>
<dbReference type="Proteomes" id="UP000070366">
    <property type="component" value="Unassembled WGS sequence"/>
</dbReference>
<dbReference type="KEGG" id="cmiu:B1H56_04265"/>
<dbReference type="InterPro" id="IPR010918">
    <property type="entry name" value="PurM-like_C_dom"/>
</dbReference>
<proteinExistence type="inferred from homology"/>
<keyword evidence="5" id="KW-1185">Reference proteome</keyword>
<gene>
    <name evidence="4" type="ORF">HMPREF3293_02208</name>
</gene>
<dbReference type="InterPro" id="IPR016188">
    <property type="entry name" value="PurM-like_N"/>
</dbReference>
<evidence type="ECO:0000313" key="4">
    <source>
        <dbReference type="EMBL" id="KXK64959.1"/>
    </source>
</evidence>
<dbReference type="InterPro" id="IPR036676">
    <property type="entry name" value="PurM-like_C_sf"/>
</dbReference>
<feature type="domain" description="PurM-like N-terminal" evidence="2">
    <location>
        <begin position="34"/>
        <end position="136"/>
    </location>
</feature>
<dbReference type="InterPro" id="IPR011854">
    <property type="entry name" value="HypE"/>
</dbReference>
<evidence type="ECO:0000259" key="2">
    <source>
        <dbReference type="Pfam" id="PF00586"/>
    </source>
</evidence>
<reference evidence="4 5" key="1">
    <citation type="submission" date="2016-02" db="EMBL/GenBank/DDBJ databases">
        <authorList>
            <person name="Wen L."/>
            <person name="He K."/>
            <person name="Yang H."/>
        </authorList>
    </citation>
    <scope>NUCLEOTIDE SEQUENCE [LARGE SCALE GENOMIC DNA]</scope>
    <source>
        <strain evidence="4 5">DSM 22607</strain>
    </source>
</reference>
<dbReference type="EMBL" id="LSZW01000063">
    <property type="protein sequence ID" value="KXK64959.1"/>
    <property type="molecule type" value="Genomic_DNA"/>
</dbReference>
<dbReference type="RefSeq" id="WP_066518576.1">
    <property type="nucleotide sequence ID" value="NZ_CABMOF010000001.1"/>
</dbReference>
<dbReference type="STRING" id="626937.HMPREF3293_02208"/>
<dbReference type="Gene3D" id="3.30.1330.10">
    <property type="entry name" value="PurM-like, N-terminal domain"/>
    <property type="match status" value="1"/>
</dbReference>
<evidence type="ECO:0000256" key="1">
    <source>
        <dbReference type="ARBA" id="ARBA00006243"/>
    </source>
</evidence>
<name>A0A136Q2Q1_9FIRM</name>
<comment type="similarity">
    <text evidence="1">Belongs to the HypE family.</text>
</comment>
<feature type="domain" description="PurM-like C-terminal" evidence="3">
    <location>
        <begin position="151"/>
        <end position="300"/>
    </location>
</feature>
<comment type="caution">
    <text evidence="4">The sequence shown here is derived from an EMBL/GenBank/DDBJ whole genome shotgun (WGS) entry which is preliminary data.</text>
</comment>
<evidence type="ECO:0000313" key="5">
    <source>
        <dbReference type="Proteomes" id="UP000070366"/>
    </source>
</evidence>